<evidence type="ECO:0000256" key="5">
    <source>
        <dbReference type="SAM" id="MobiDB-lite"/>
    </source>
</evidence>
<evidence type="ECO:0000256" key="4">
    <source>
        <dbReference type="ARBA" id="ARBA00023136"/>
    </source>
</evidence>
<dbReference type="EMBL" id="JAQQWP010000007">
    <property type="protein sequence ID" value="KAK8109760.1"/>
    <property type="molecule type" value="Genomic_DNA"/>
</dbReference>
<keyword evidence="4 6" id="KW-0472">Membrane</keyword>
<feature type="region of interest" description="Disordered" evidence="5">
    <location>
        <begin position="1"/>
        <end position="49"/>
    </location>
</feature>
<dbReference type="InterPro" id="IPR004695">
    <property type="entry name" value="SLAC1/Mae1/Ssu1/TehA"/>
</dbReference>
<protein>
    <submittedName>
        <fullName evidence="7">C4-dicarboxylate transporter malic acid transport protein</fullName>
    </submittedName>
</protein>
<feature type="region of interest" description="Disordered" evidence="5">
    <location>
        <begin position="459"/>
        <end position="478"/>
    </location>
</feature>
<dbReference type="PANTHER" id="PTHR31162:SF0">
    <property type="entry name" value="MALIC ACID TRANSPORT PROTEIN"/>
    <property type="match status" value="1"/>
</dbReference>
<reference evidence="7 8" key="1">
    <citation type="submission" date="2023-01" db="EMBL/GenBank/DDBJ databases">
        <title>Analysis of 21 Apiospora genomes using comparative genomics revels a genus with tremendous synthesis potential of carbohydrate active enzymes and secondary metabolites.</title>
        <authorList>
            <person name="Sorensen T."/>
        </authorList>
    </citation>
    <scope>NUCLEOTIDE SEQUENCE [LARGE SCALE GENOMIC DNA]</scope>
    <source>
        <strain evidence="7 8">CBS 117206</strain>
    </source>
</reference>
<dbReference type="Gene3D" id="1.50.10.150">
    <property type="entry name" value="Voltage-dependent anion channel"/>
    <property type="match status" value="1"/>
</dbReference>
<feature type="compositionally biased region" description="Basic and acidic residues" evidence="5">
    <location>
        <begin position="465"/>
        <end position="478"/>
    </location>
</feature>
<feature type="transmembrane region" description="Helical" evidence="6">
    <location>
        <begin position="77"/>
        <end position="98"/>
    </location>
</feature>
<comment type="subcellular location">
    <subcellularLocation>
        <location evidence="1">Membrane</location>
        <topology evidence="1">Multi-pass membrane protein</topology>
    </subcellularLocation>
</comment>
<feature type="transmembrane region" description="Helical" evidence="6">
    <location>
        <begin position="269"/>
        <end position="291"/>
    </location>
</feature>
<feature type="transmembrane region" description="Helical" evidence="6">
    <location>
        <begin position="238"/>
        <end position="257"/>
    </location>
</feature>
<feature type="transmembrane region" description="Helical" evidence="6">
    <location>
        <begin position="118"/>
        <end position="137"/>
    </location>
</feature>
<feature type="compositionally biased region" description="Basic and acidic residues" evidence="5">
    <location>
        <begin position="22"/>
        <end position="41"/>
    </location>
</feature>
<dbReference type="AlphaFoldDB" id="A0AAW0QSE0"/>
<comment type="caution">
    <text evidence="7">The sequence shown here is derived from an EMBL/GenBank/DDBJ whole genome shotgun (WGS) entry which is preliminary data.</text>
</comment>
<dbReference type="GO" id="GO:0015140">
    <property type="term" value="F:malate transmembrane transporter activity"/>
    <property type="evidence" value="ECO:0007669"/>
    <property type="project" value="InterPro"/>
</dbReference>
<dbReference type="Proteomes" id="UP001392437">
    <property type="component" value="Unassembled WGS sequence"/>
</dbReference>
<keyword evidence="8" id="KW-1185">Reference proteome</keyword>
<accession>A0AAW0QSE0</accession>
<feature type="transmembrane region" description="Helical" evidence="6">
    <location>
        <begin position="353"/>
        <end position="377"/>
    </location>
</feature>
<dbReference type="GO" id="GO:0016020">
    <property type="term" value="C:membrane"/>
    <property type="evidence" value="ECO:0007669"/>
    <property type="project" value="UniProtKB-SubCell"/>
</dbReference>
<gene>
    <name evidence="7" type="ORF">PG999_007897</name>
</gene>
<evidence type="ECO:0000256" key="2">
    <source>
        <dbReference type="ARBA" id="ARBA00022692"/>
    </source>
</evidence>
<dbReference type="Pfam" id="PF03595">
    <property type="entry name" value="SLAC1"/>
    <property type="match status" value="1"/>
</dbReference>
<keyword evidence="2 6" id="KW-0812">Transmembrane</keyword>
<sequence>MENQRWPWATNWRRSQQHLQSSRKEDSDSSDHYGPKNHDDGDGSSFKRLSKLDQQRSKDGWTSTKVSLRERLSHFTWCWFECTMSTGALAVLLGIQIVEHPHDSSTIMRNMILRVLGSGFYVLQVLLFGLFCALITARFCIRPAALKASLHHPQESFFFGTLWVSIALILDGTQQYGVHWLSKISGGDAQSLSWRLTLAIEVAFWIYAGGALQLVIFQYHVIFDEVRLPVAQQAMPTWILPAYPFIVMGLLAALILESSVQELKLHEEAAPMLIGGIVFAGLGWCLAFLMYTIYFTRLINGALPEASKRPDMFVAVGPAGYTASALAGLGMQAPKVIPATYLGITSGVPTGDLWKAMSVPAAMFVWMIGFWFLAQAAVSTLRGAPKMRFTLSCWALIFPNAGLTIGMAQIGRAIDSERIQNYVVPAATVVLVVIWLLVAAMNVRAVWRGDLLWPGKDEDMEGLEDEGRWEEKKARHKD</sequence>
<evidence type="ECO:0000313" key="8">
    <source>
        <dbReference type="Proteomes" id="UP001392437"/>
    </source>
</evidence>
<dbReference type="PANTHER" id="PTHR31162">
    <property type="entry name" value="MALIC ACID TRANSPORT PROTEIN-RELATED"/>
    <property type="match status" value="1"/>
</dbReference>
<feature type="transmembrane region" description="Helical" evidence="6">
    <location>
        <begin position="422"/>
        <end position="443"/>
    </location>
</feature>
<dbReference type="CDD" id="cd09317">
    <property type="entry name" value="TDT_Mae1_like"/>
    <property type="match status" value="1"/>
</dbReference>
<dbReference type="InterPro" id="IPR030185">
    <property type="entry name" value="Mae1"/>
</dbReference>
<keyword evidence="3 6" id="KW-1133">Transmembrane helix</keyword>
<evidence type="ECO:0000256" key="3">
    <source>
        <dbReference type="ARBA" id="ARBA00022989"/>
    </source>
</evidence>
<proteinExistence type="predicted"/>
<name>A0AAW0QSE0_9PEZI</name>
<evidence type="ECO:0000256" key="1">
    <source>
        <dbReference type="ARBA" id="ARBA00004141"/>
    </source>
</evidence>
<evidence type="ECO:0000256" key="6">
    <source>
        <dbReference type="SAM" id="Phobius"/>
    </source>
</evidence>
<dbReference type="InterPro" id="IPR038665">
    <property type="entry name" value="Voltage-dep_anion_channel_sf"/>
</dbReference>
<feature type="transmembrane region" description="Helical" evidence="6">
    <location>
        <begin position="196"/>
        <end position="217"/>
    </location>
</feature>
<evidence type="ECO:0000313" key="7">
    <source>
        <dbReference type="EMBL" id="KAK8109760.1"/>
    </source>
</evidence>
<organism evidence="7 8">
    <name type="scientific">Apiospora kogelbergensis</name>
    <dbReference type="NCBI Taxonomy" id="1337665"/>
    <lineage>
        <taxon>Eukaryota</taxon>
        <taxon>Fungi</taxon>
        <taxon>Dikarya</taxon>
        <taxon>Ascomycota</taxon>
        <taxon>Pezizomycotina</taxon>
        <taxon>Sordariomycetes</taxon>
        <taxon>Xylariomycetidae</taxon>
        <taxon>Amphisphaeriales</taxon>
        <taxon>Apiosporaceae</taxon>
        <taxon>Apiospora</taxon>
    </lineage>
</organism>
<feature type="transmembrane region" description="Helical" evidence="6">
    <location>
        <begin position="389"/>
        <end position="410"/>
    </location>
</feature>